<evidence type="ECO:0000256" key="1">
    <source>
        <dbReference type="ARBA" id="ARBA00000900"/>
    </source>
</evidence>
<keyword evidence="6" id="KW-0833">Ubl conjugation pathway</keyword>
<dbReference type="EC" id="2.3.2.27" evidence="2"/>
<dbReference type="OrthoDB" id="8062037at2759"/>
<keyword evidence="12" id="KW-1185">Reference proteome</keyword>
<evidence type="ECO:0000256" key="7">
    <source>
        <dbReference type="ARBA" id="ARBA00022833"/>
    </source>
</evidence>
<proteinExistence type="predicted"/>
<comment type="catalytic activity">
    <reaction evidence="1">
        <text>S-ubiquitinyl-[E2 ubiquitin-conjugating enzyme]-L-cysteine + [acceptor protein]-L-lysine = [E2 ubiquitin-conjugating enzyme]-L-cysteine + N(6)-ubiquitinyl-[acceptor protein]-L-lysine.</text>
        <dbReference type="EC" id="2.3.2.27"/>
    </reaction>
</comment>
<keyword evidence="4" id="KW-0479">Metal-binding</keyword>
<feature type="compositionally biased region" description="Basic and acidic residues" evidence="9">
    <location>
        <begin position="530"/>
        <end position="544"/>
    </location>
</feature>
<dbReference type="PANTHER" id="PTHR45931">
    <property type="entry name" value="SI:CH211-59O9.10"/>
    <property type="match status" value="1"/>
</dbReference>
<evidence type="ECO:0000256" key="9">
    <source>
        <dbReference type="SAM" id="MobiDB-lite"/>
    </source>
</evidence>
<dbReference type="PROSITE" id="PS50089">
    <property type="entry name" value="ZF_RING_2"/>
    <property type="match status" value="1"/>
</dbReference>
<evidence type="ECO:0000256" key="5">
    <source>
        <dbReference type="ARBA" id="ARBA00022771"/>
    </source>
</evidence>
<name>A0A8H4Q6F1_9HYPO</name>
<keyword evidence="5 8" id="KW-0863">Zinc-finger</keyword>
<feature type="compositionally biased region" description="Polar residues" evidence="9">
    <location>
        <begin position="467"/>
        <end position="476"/>
    </location>
</feature>
<feature type="region of interest" description="Disordered" evidence="9">
    <location>
        <begin position="451"/>
        <end position="510"/>
    </location>
</feature>
<feature type="compositionally biased region" description="Basic and acidic residues" evidence="9">
    <location>
        <begin position="488"/>
        <end position="497"/>
    </location>
</feature>
<sequence length="629" mass="69033">MHVRCKRSSQVLIETYSRKTGKCPSSVTNIAFSRSPSLTSALRLCPSAARVCVRAPPRTCRFGFIFPSTACPLSRLPSLAFRAIRAAGLAIGLGLTALNVYQRRQEEMASRGQRGGLLDATSDRSVVYCHACTNQWYRDGHDLRCPVCGSDITEIVELHTDPRAPHDYHSPHSERPVHDEYDDDSDPDVADIDEFAGPHGFIHRRSIRTGRDEAGHHDPGVEPVLHRFYEMLQTFSPVRATPGQENPPLRGEPGSPPWPRIQRTTFTSGPFGGGTASVTIFTGPSPARQQSAENPHDGVSPDPYQAVLSHVLRDLTVPQGQNPTEQLHQATRSLQEILSLFNPANAMSGDAVYSQEALDRIITQLMDTNPQSNAAPPASEEALRTLERKTVDREMLRGESKTECTICIEDMTVGDQAVVLPCKHWFHEDCVVLWLKEHNTCPICRTSIEADNANNSHNRGGGDHATRLTSRTESGTDSPGLPPRPSRGLRDHRDASERSGPPAANVSGAHAYSEGYRPLRLEAFRASHLGSQERGDRGQGREMPMRPVFHHGSRQWSSLSREGPDGTATEDRGARMPQRSPSGNVRGGQGGDGDSSRPTSQGPISWLRERFTGGGSYSGNAPRGERRYH</sequence>
<feature type="compositionally biased region" description="Basic and acidic residues" evidence="9">
    <location>
        <begin position="161"/>
        <end position="179"/>
    </location>
</feature>
<dbReference type="Pfam" id="PF13639">
    <property type="entry name" value="zf-RING_2"/>
    <property type="match status" value="1"/>
</dbReference>
<evidence type="ECO:0000313" key="11">
    <source>
        <dbReference type="EMBL" id="KAF4587532.1"/>
    </source>
</evidence>
<dbReference type="GO" id="GO:0016567">
    <property type="term" value="P:protein ubiquitination"/>
    <property type="evidence" value="ECO:0007669"/>
    <property type="project" value="UniProtKB-ARBA"/>
</dbReference>
<dbReference type="GO" id="GO:0061630">
    <property type="term" value="F:ubiquitin protein ligase activity"/>
    <property type="evidence" value="ECO:0007669"/>
    <property type="project" value="UniProtKB-EC"/>
</dbReference>
<feature type="region of interest" description="Disordered" evidence="9">
    <location>
        <begin position="161"/>
        <end position="184"/>
    </location>
</feature>
<dbReference type="InterPro" id="IPR051834">
    <property type="entry name" value="RING_finger_E3_ligase"/>
</dbReference>
<comment type="caution">
    <text evidence="11">The sequence shown here is derived from an EMBL/GenBank/DDBJ whole genome shotgun (WGS) entry which is preliminary data.</text>
</comment>
<dbReference type="SMART" id="SM00184">
    <property type="entry name" value="RING"/>
    <property type="match status" value="1"/>
</dbReference>
<keyword evidence="3" id="KW-0808">Transferase</keyword>
<reference evidence="11 12" key="1">
    <citation type="journal article" date="2020" name="G3 (Bethesda)">
        <title>Genetic Underpinnings of Host Manipulation by Ophiocordyceps as Revealed by Comparative Transcriptomics.</title>
        <authorList>
            <person name="Will I."/>
            <person name="Das B."/>
            <person name="Trinh T."/>
            <person name="Brachmann A."/>
            <person name="Ohm R.A."/>
            <person name="de Bekker C."/>
        </authorList>
    </citation>
    <scope>NUCLEOTIDE SEQUENCE [LARGE SCALE GENOMIC DNA]</scope>
    <source>
        <strain evidence="11 12">EC05</strain>
    </source>
</reference>
<dbReference type="Gene3D" id="3.30.40.10">
    <property type="entry name" value="Zinc/RING finger domain, C3HC4 (zinc finger)"/>
    <property type="match status" value="1"/>
</dbReference>
<evidence type="ECO:0000313" key="12">
    <source>
        <dbReference type="Proteomes" id="UP000562929"/>
    </source>
</evidence>
<dbReference type="Proteomes" id="UP000562929">
    <property type="component" value="Unassembled WGS sequence"/>
</dbReference>
<feature type="domain" description="RING-type" evidence="10">
    <location>
        <begin position="404"/>
        <end position="445"/>
    </location>
</feature>
<dbReference type="EMBL" id="JAACLJ010000004">
    <property type="protein sequence ID" value="KAF4587532.1"/>
    <property type="molecule type" value="Genomic_DNA"/>
</dbReference>
<keyword evidence="7" id="KW-0862">Zinc</keyword>
<dbReference type="InterPro" id="IPR013083">
    <property type="entry name" value="Znf_RING/FYVE/PHD"/>
</dbReference>
<protein>
    <recommendedName>
        <fullName evidence="2">RING-type E3 ubiquitin transferase</fullName>
        <ecNumber evidence="2">2.3.2.27</ecNumber>
    </recommendedName>
</protein>
<gene>
    <name evidence="11" type="ORF">GQ602_004225</name>
</gene>
<feature type="region of interest" description="Disordered" evidence="9">
    <location>
        <begin position="530"/>
        <end position="629"/>
    </location>
</feature>
<dbReference type="AlphaFoldDB" id="A0A8H4Q6F1"/>
<dbReference type="SUPFAM" id="SSF57850">
    <property type="entry name" value="RING/U-box"/>
    <property type="match status" value="1"/>
</dbReference>
<dbReference type="GO" id="GO:0008270">
    <property type="term" value="F:zinc ion binding"/>
    <property type="evidence" value="ECO:0007669"/>
    <property type="project" value="UniProtKB-KW"/>
</dbReference>
<evidence type="ECO:0000256" key="2">
    <source>
        <dbReference type="ARBA" id="ARBA00012483"/>
    </source>
</evidence>
<evidence type="ECO:0000256" key="6">
    <source>
        <dbReference type="ARBA" id="ARBA00022786"/>
    </source>
</evidence>
<evidence type="ECO:0000256" key="4">
    <source>
        <dbReference type="ARBA" id="ARBA00022723"/>
    </source>
</evidence>
<dbReference type="PANTHER" id="PTHR45931:SF16">
    <property type="entry name" value="RING_U-BOX SUPERFAMILY PROTEIN"/>
    <property type="match status" value="1"/>
</dbReference>
<evidence type="ECO:0000256" key="3">
    <source>
        <dbReference type="ARBA" id="ARBA00022679"/>
    </source>
</evidence>
<accession>A0A8H4Q6F1</accession>
<evidence type="ECO:0000256" key="8">
    <source>
        <dbReference type="PROSITE-ProRule" id="PRU00175"/>
    </source>
</evidence>
<organism evidence="11 12">
    <name type="scientific">Ophiocordyceps camponoti-floridani</name>
    <dbReference type="NCBI Taxonomy" id="2030778"/>
    <lineage>
        <taxon>Eukaryota</taxon>
        <taxon>Fungi</taxon>
        <taxon>Dikarya</taxon>
        <taxon>Ascomycota</taxon>
        <taxon>Pezizomycotina</taxon>
        <taxon>Sordariomycetes</taxon>
        <taxon>Hypocreomycetidae</taxon>
        <taxon>Hypocreales</taxon>
        <taxon>Ophiocordycipitaceae</taxon>
        <taxon>Ophiocordyceps</taxon>
    </lineage>
</organism>
<dbReference type="InterPro" id="IPR001841">
    <property type="entry name" value="Znf_RING"/>
</dbReference>
<dbReference type="FunFam" id="3.30.40.10:FF:000127">
    <property type="entry name" value="E3 ubiquitin-protein ligase RNF181"/>
    <property type="match status" value="1"/>
</dbReference>
<dbReference type="GO" id="GO:0006511">
    <property type="term" value="P:ubiquitin-dependent protein catabolic process"/>
    <property type="evidence" value="ECO:0007669"/>
    <property type="project" value="TreeGrafter"/>
</dbReference>
<evidence type="ECO:0000259" key="10">
    <source>
        <dbReference type="PROSITE" id="PS50089"/>
    </source>
</evidence>
<dbReference type="GO" id="GO:0005634">
    <property type="term" value="C:nucleus"/>
    <property type="evidence" value="ECO:0007669"/>
    <property type="project" value="TreeGrafter"/>
</dbReference>